<feature type="domain" description="Autotransporter" evidence="2">
    <location>
        <begin position="224"/>
        <end position="496"/>
    </location>
</feature>
<dbReference type="KEGG" id="rox:BV494_22535"/>
<dbReference type="PROSITE" id="PS51208">
    <property type="entry name" value="AUTOTRANSPORTER"/>
    <property type="match status" value="1"/>
</dbReference>
<evidence type="ECO:0000256" key="1">
    <source>
        <dbReference type="SAM" id="MobiDB-lite"/>
    </source>
</evidence>
<evidence type="ECO:0000259" key="2">
    <source>
        <dbReference type="PROSITE" id="PS51208"/>
    </source>
</evidence>
<name>A0A2L1UXQ8_9GAMM</name>
<reference evidence="4" key="1">
    <citation type="submission" date="2017-01" db="EMBL/GenBank/DDBJ databases">
        <title>Genome sequence of Rouxiella sp. ERMR1:05.</title>
        <authorList>
            <person name="Kumar R."/>
            <person name="Singh D."/>
            <person name="Kumar S."/>
        </authorList>
    </citation>
    <scope>NUCLEOTIDE SEQUENCE [LARGE SCALE GENOMIC DNA]</scope>
    <source>
        <strain evidence="4">ERMR1:05</strain>
        <plasmid evidence="4">unnamed1</plasmid>
    </source>
</reference>
<organism evidence="3 4">
    <name type="scientific">Rahnella sikkimica</name>
    <dbReference type="NCBI Taxonomy" id="1805933"/>
    <lineage>
        <taxon>Bacteria</taxon>
        <taxon>Pseudomonadati</taxon>
        <taxon>Pseudomonadota</taxon>
        <taxon>Gammaproteobacteria</taxon>
        <taxon>Enterobacterales</taxon>
        <taxon>Yersiniaceae</taxon>
        <taxon>Rahnella</taxon>
    </lineage>
</organism>
<sequence>MSGNISLGSYQEKAGDTVNSTVNIANTVYRGNITSTNSKADDSLTLNINSGGIIGGEAVDTSQRITGFNRVSTNINYVDSSLLNTGKASYFFFNEGEDVFIANKVGTNSVLDTVRTGSYINDMINYQITDESAKQGLADKGYYSIVFSADPIPPAPPEPTPPEPTPPAPTPPEPTPPAPKPEPRIAADLQAAQAGLLASDDMIHRIANSITQHLDARHMGENGAQTADSNVWIDGIYSGGDRTAGTTEYSNDITGFQLGGGTAWTLSNGDAVSIGAGLGYLHNDLDVTSSDGSNDIDGNYYSLYASWTQHQDEGQNWHLFADTTATYGDMSYSASGKDGTLNAGGDYDGNSWLWQARVGAQVNLADDWWVQPYTVLGYSQTKTDAYNDGYSQVADGKFSAGFAGAGVKAGKSIQLKGGQVLRPYIETAYVGRFSEDTKFNTSDYNFGGQNLNGGSVGAGLNAQLSKNWSTTAKVNTLIASDVSNEVHAYVGAEFKF</sequence>
<dbReference type="AlphaFoldDB" id="A0A2L1UXQ8"/>
<dbReference type="SMART" id="SM00869">
    <property type="entry name" value="Autotransporter"/>
    <property type="match status" value="1"/>
</dbReference>
<dbReference type="InterPro" id="IPR006315">
    <property type="entry name" value="OM_autotransptr_brl_dom"/>
</dbReference>
<dbReference type="GO" id="GO:0019867">
    <property type="term" value="C:outer membrane"/>
    <property type="evidence" value="ECO:0007669"/>
    <property type="project" value="InterPro"/>
</dbReference>
<keyword evidence="3" id="KW-0614">Plasmid</keyword>
<dbReference type="RefSeq" id="WP_104925037.1">
    <property type="nucleotide sequence ID" value="NZ_CP019063.1"/>
</dbReference>
<dbReference type="InterPro" id="IPR005546">
    <property type="entry name" value="Autotransporte_beta"/>
</dbReference>
<dbReference type="Gene3D" id="2.40.128.130">
    <property type="entry name" value="Autotransporter beta-domain"/>
    <property type="match status" value="1"/>
</dbReference>
<geneLocation type="plasmid" evidence="3 4">
    <name>unnamed1</name>
</geneLocation>
<accession>A0A2L1UXQ8</accession>
<keyword evidence="4" id="KW-1185">Reference proteome</keyword>
<proteinExistence type="predicted"/>
<feature type="region of interest" description="Disordered" evidence="1">
    <location>
        <begin position="148"/>
        <end position="183"/>
    </location>
</feature>
<gene>
    <name evidence="3" type="ORF">BV494_22535</name>
</gene>
<evidence type="ECO:0000313" key="3">
    <source>
        <dbReference type="EMBL" id="AVF37697.1"/>
    </source>
</evidence>
<dbReference type="OrthoDB" id="6597502at2"/>
<dbReference type="Proteomes" id="UP000239197">
    <property type="component" value="Plasmid unnamed1"/>
</dbReference>
<dbReference type="Pfam" id="PF03797">
    <property type="entry name" value="Autotransporter"/>
    <property type="match status" value="1"/>
</dbReference>
<feature type="compositionally biased region" description="Pro residues" evidence="1">
    <location>
        <begin position="151"/>
        <end position="180"/>
    </location>
</feature>
<dbReference type="EMBL" id="CP019063">
    <property type="protein sequence ID" value="AVF37697.1"/>
    <property type="molecule type" value="Genomic_DNA"/>
</dbReference>
<dbReference type="SUPFAM" id="SSF103515">
    <property type="entry name" value="Autotransporter"/>
    <property type="match status" value="1"/>
</dbReference>
<protein>
    <recommendedName>
        <fullName evidence="2">Autotransporter domain-containing protein</fullName>
    </recommendedName>
</protein>
<dbReference type="InterPro" id="IPR036709">
    <property type="entry name" value="Autotransporte_beta_dom_sf"/>
</dbReference>
<dbReference type="NCBIfam" id="TIGR01414">
    <property type="entry name" value="autotrans_barl"/>
    <property type="match status" value="1"/>
</dbReference>
<evidence type="ECO:0000313" key="4">
    <source>
        <dbReference type="Proteomes" id="UP000239197"/>
    </source>
</evidence>